<name>A0ABV8RDM7_9SPHN</name>
<organism evidence="2 3">
    <name type="scientific">Sphingorhabdus arenilitoris</name>
    <dbReference type="NCBI Taxonomy" id="1490041"/>
    <lineage>
        <taxon>Bacteria</taxon>
        <taxon>Pseudomonadati</taxon>
        <taxon>Pseudomonadota</taxon>
        <taxon>Alphaproteobacteria</taxon>
        <taxon>Sphingomonadales</taxon>
        <taxon>Sphingomonadaceae</taxon>
        <taxon>Sphingorhabdus</taxon>
    </lineage>
</organism>
<comment type="similarity">
    <text evidence="1">Belongs to the SURF1 family.</text>
</comment>
<reference evidence="3" key="1">
    <citation type="journal article" date="2019" name="Int. J. Syst. Evol. Microbiol.">
        <title>The Global Catalogue of Microorganisms (GCM) 10K type strain sequencing project: providing services to taxonomists for standard genome sequencing and annotation.</title>
        <authorList>
            <consortium name="The Broad Institute Genomics Platform"/>
            <consortium name="The Broad Institute Genome Sequencing Center for Infectious Disease"/>
            <person name="Wu L."/>
            <person name="Ma J."/>
        </authorList>
    </citation>
    <scope>NUCLEOTIDE SEQUENCE [LARGE SCALE GENOMIC DNA]</scope>
    <source>
        <strain evidence="3">CECT 8531</strain>
    </source>
</reference>
<keyword evidence="1" id="KW-1003">Cell membrane</keyword>
<evidence type="ECO:0000256" key="1">
    <source>
        <dbReference type="RuleBase" id="RU363076"/>
    </source>
</evidence>
<comment type="caution">
    <text evidence="2">The sequence shown here is derived from an EMBL/GenBank/DDBJ whole genome shotgun (WGS) entry which is preliminary data.</text>
</comment>
<comment type="subcellular location">
    <subcellularLocation>
        <location evidence="1">Cell membrane</location>
        <topology evidence="1">Multi-pass membrane protein</topology>
    </subcellularLocation>
</comment>
<feature type="transmembrane region" description="Helical" evidence="1">
    <location>
        <begin position="179"/>
        <end position="200"/>
    </location>
</feature>
<evidence type="ECO:0000313" key="3">
    <source>
        <dbReference type="Proteomes" id="UP001595887"/>
    </source>
</evidence>
<keyword evidence="3" id="KW-1185">Reference proteome</keyword>
<dbReference type="EMBL" id="JBHSDH010000012">
    <property type="protein sequence ID" value="MFC4291462.1"/>
    <property type="molecule type" value="Genomic_DNA"/>
</dbReference>
<dbReference type="Proteomes" id="UP001595887">
    <property type="component" value="Unassembled WGS sequence"/>
</dbReference>
<dbReference type="CDD" id="cd06662">
    <property type="entry name" value="SURF1"/>
    <property type="match status" value="1"/>
</dbReference>
<dbReference type="Pfam" id="PF02104">
    <property type="entry name" value="SURF1"/>
    <property type="match status" value="1"/>
</dbReference>
<proteinExistence type="inferred from homology"/>
<sequence length="211" mass="22800">MKNWPITASIIAVLAVITMIGLGIWQLQRKVEKEAEIILLQSNFTKSPVTYPELGPVADDVLFRTSSVTCITVTNWRAISGSDAKGKAGYQYLADCQTGAEGPGALILAGVSDRPETKVNWTGGPVTGIITREPDHRTLIAKLFGPDIILRPMLVSGQGLGGLRAPKAPSIDSIPNDHLLYAIQWFIFAFAAAVIFIVAVRQKLKSSNRTD</sequence>
<protein>
    <recommendedName>
        <fullName evidence="1">SURF1-like protein</fullName>
    </recommendedName>
</protein>
<accession>A0ABV8RDM7</accession>
<gene>
    <name evidence="2" type="ORF">ACFOWX_03435</name>
</gene>
<keyword evidence="1" id="KW-1133">Transmembrane helix</keyword>
<keyword evidence="1" id="KW-0472">Membrane</keyword>
<evidence type="ECO:0000313" key="2">
    <source>
        <dbReference type="EMBL" id="MFC4291462.1"/>
    </source>
</evidence>
<dbReference type="InterPro" id="IPR002994">
    <property type="entry name" value="Surf1/Shy1"/>
</dbReference>
<keyword evidence="1" id="KW-0812">Transmembrane</keyword>
<feature type="transmembrane region" description="Helical" evidence="1">
    <location>
        <begin position="6"/>
        <end position="25"/>
    </location>
</feature>
<dbReference type="RefSeq" id="WP_381421329.1">
    <property type="nucleotide sequence ID" value="NZ_JBHSDH010000012.1"/>
</dbReference>